<sequence length="118" mass="13590">MIKVMTFILLLMSLSLKANTGPQSNIDERLIQFARANCLYQYFQHKNYDLGDIRNISAGIVQMNSISPDTFVEVSRLVKKYEPAINYKNETSPLLAKCFTLEYDPFFLENLSLLTQVE</sequence>
<gene>
    <name evidence="2" type="ORF">F0254_17040</name>
</gene>
<feature type="chain" id="PRO_5031375585" evidence="1">
    <location>
        <begin position="19"/>
        <end position="118"/>
    </location>
</feature>
<reference evidence="2 3" key="1">
    <citation type="submission" date="2019-09" db="EMBL/GenBank/DDBJ databases">
        <title>Draft genome sequencing and comparative genomics of hatchery-associated Vibrios.</title>
        <authorList>
            <person name="Kehlet-Delgado H."/>
            <person name="Mueller R.S."/>
        </authorList>
    </citation>
    <scope>NUCLEOTIDE SEQUENCE [LARGE SCALE GENOMIC DNA]</scope>
    <source>
        <strain evidence="2 3">081416A</strain>
    </source>
</reference>
<comment type="caution">
    <text evidence="2">The sequence shown here is derived from an EMBL/GenBank/DDBJ whole genome shotgun (WGS) entry which is preliminary data.</text>
</comment>
<feature type="signal peptide" evidence="1">
    <location>
        <begin position="1"/>
        <end position="18"/>
    </location>
</feature>
<dbReference type="AlphaFoldDB" id="A0A7Y4B513"/>
<dbReference type="EMBL" id="VTYF01000010">
    <property type="protein sequence ID" value="NOI10539.1"/>
    <property type="molecule type" value="Genomic_DNA"/>
</dbReference>
<evidence type="ECO:0000313" key="2">
    <source>
        <dbReference type="EMBL" id="NOI10539.1"/>
    </source>
</evidence>
<dbReference type="Proteomes" id="UP000532247">
    <property type="component" value="Unassembled WGS sequence"/>
</dbReference>
<name>A0A7Y4B513_VIBAL</name>
<evidence type="ECO:0000313" key="3">
    <source>
        <dbReference type="Proteomes" id="UP000532247"/>
    </source>
</evidence>
<proteinExistence type="predicted"/>
<organism evidence="2 3">
    <name type="scientific">Vibrio alginolyticus</name>
    <dbReference type="NCBI Taxonomy" id="663"/>
    <lineage>
        <taxon>Bacteria</taxon>
        <taxon>Pseudomonadati</taxon>
        <taxon>Pseudomonadota</taxon>
        <taxon>Gammaproteobacteria</taxon>
        <taxon>Vibrionales</taxon>
        <taxon>Vibrionaceae</taxon>
        <taxon>Vibrio</taxon>
    </lineage>
</organism>
<evidence type="ECO:0000256" key="1">
    <source>
        <dbReference type="SAM" id="SignalP"/>
    </source>
</evidence>
<accession>A0A7Y4B513</accession>
<keyword evidence="1" id="KW-0732">Signal</keyword>
<protein>
    <submittedName>
        <fullName evidence="2">Uncharacterized protein</fullName>
    </submittedName>
</protein>